<protein>
    <submittedName>
        <fullName evidence="2">Unannotated protein</fullName>
    </submittedName>
</protein>
<dbReference type="PANTHER" id="PTHR46401">
    <property type="entry name" value="GLYCOSYLTRANSFERASE WBBK-RELATED"/>
    <property type="match status" value="1"/>
</dbReference>
<gene>
    <name evidence="2" type="ORF">UFOPK1493_02762</name>
</gene>
<dbReference type="PANTHER" id="PTHR46401:SF8">
    <property type="entry name" value="BLL6006 PROTEIN"/>
    <property type="match status" value="1"/>
</dbReference>
<organism evidence="2">
    <name type="scientific">freshwater metagenome</name>
    <dbReference type="NCBI Taxonomy" id="449393"/>
    <lineage>
        <taxon>unclassified sequences</taxon>
        <taxon>metagenomes</taxon>
        <taxon>ecological metagenomes</taxon>
    </lineage>
</organism>
<dbReference type="SUPFAM" id="SSF53756">
    <property type="entry name" value="UDP-Glycosyltransferase/glycogen phosphorylase"/>
    <property type="match status" value="1"/>
</dbReference>
<dbReference type="GO" id="GO:0016757">
    <property type="term" value="F:glycosyltransferase activity"/>
    <property type="evidence" value="ECO:0007669"/>
    <property type="project" value="InterPro"/>
</dbReference>
<dbReference type="InterPro" id="IPR001296">
    <property type="entry name" value="Glyco_trans_1"/>
</dbReference>
<dbReference type="Gene3D" id="3.40.50.2000">
    <property type="entry name" value="Glycogen Phosphorylase B"/>
    <property type="match status" value="2"/>
</dbReference>
<dbReference type="AlphaFoldDB" id="A0A6J6EN00"/>
<evidence type="ECO:0000259" key="1">
    <source>
        <dbReference type="Pfam" id="PF00534"/>
    </source>
</evidence>
<reference evidence="2" key="1">
    <citation type="submission" date="2020-05" db="EMBL/GenBank/DDBJ databases">
        <authorList>
            <person name="Chiriac C."/>
            <person name="Salcher M."/>
            <person name="Ghai R."/>
            <person name="Kavagutti S V."/>
        </authorList>
    </citation>
    <scope>NUCLEOTIDE SEQUENCE</scope>
</reference>
<dbReference type="Pfam" id="PF00534">
    <property type="entry name" value="Glycos_transf_1"/>
    <property type="match status" value="1"/>
</dbReference>
<sequence>MVHTTLYEADIAGRTAAALCRTPVISSLVNEMYGPRQIAAGVPVAKLRAAQAVDIATARFVDRFHAISQTVGSVMASRLHISPSKIEVIHRARDARLLGEYSEERRARVRRSLGIDDETRLILGVGRVEPQKGFSQLVEAAAELKQRGAPIRVLIAGREGNDSDRLSQAIEHHRLGDVVTLLGRREDVADLMVAADVLAFTSLWEGFGGTVIEALAVECPVVCFDLPVLREVLGEHAEFVPLGNSQALAATLETTLRRGRDPQALERGRLLFLERYTIEVCAERTVDMYRRVIAGH</sequence>
<proteinExistence type="predicted"/>
<feature type="domain" description="Glycosyl transferase family 1" evidence="1">
    <location>
        <begin position="108"/>
        <end position="261"/>
    </location>
</feature>
<dbReference type="CDD" id="cd03801">
    <property type="entry name" value="GT4_PimA-like"/>
    <property type="match status" value="1"/>
</dbReference>
<name>A0A6J6EN00_9ZZZZ</name>
<dbReference type="EMBL" id="CAEZSR010000125">
    <property type="protein sequence ID" value="CAB4576749.1"/>
    <property type="molecule type" value="Genomic_DNA"/>
</dbReference>
<accession>A0A6J6EN00</accession>
<evidence type="ECO:0000313" key="2">
    <source>
        <dbReference type="EMBL" id="CAB4576749.1"/>
    </source>
</evidence>